<dbReference type="Proteomes" id="UP000887569">
    <property type="component" value="Unplaced"/>
</dbReference>
<protein>
    <submittedName>
        <fullName evidence="2 3">Coiled-coil domain-containing protein 12</fullName>
    </submittedName>
</protein>
<sequence length="51" mass="5944">MFQLTAFMTVKSFRVNLSSIANQPFIGDTHLAIIFYCLNDREMLIKYIINT</sequence>
<proteinExistence type="predicted"/>
<dbReference type="WBParaSite" id="PgR029_g006_t14">
    <property type="protein sequence ID" value="PgR029_g006_t14"/>
    <property type="gene ID" value="PgR029_g006"/>
</dbReference>
<dbReference type="AlphaFoldDB" id="A0A915B9A8"/>
<accession>A0A915B9A8</accession>
<reference evidence="2 3" key="1">
    <citation type="submission" date="2022-11" db="UniProtKB">
        <authorList>
            <consortium name="WormBaseParasite"/>
        </authorList>
    </citation>
    <scope>IDENTIFICATION</scope>
</reference>
<evidence type="ECO:0000313" key="2">
    <source>
        <dbReference type="WBParaSite" id="PgR029_g006_t14"/>
    </source>
</evidence>
<organism evidence="1 2">
    <name type="scientific">Parascaris univalens</name>
    <name type="common">Nematode worm</name>
    <dbReference type="NCBI Taxonomy" id="6257"/>
    <lineage>
        <taxon>Eukaryota</taxon>
        <taxon>Metazoa</taxon>
        <taxon>Ecdysozoa</taxon>
        <taxon>Nematoda</taxon>
        <taxon>Chromadorea</taxon>
        <taxon>Rhabditida</taxon>
        <taxon>Spirurina</taxon>
        <taxon>Ascaridomorpha</taxon>
        <taxon>Ascaridoidea</taxon>
        <taxon>Ascarididae</taxon>
        <taxon>Parascaris</taxon>
    </lineage>
</organism>
<dbReference type="WBParaSite" id="PgR029_g006_t15">
    <property type="protein sequence ID" value="PgR029_g006_t15"/>
    <property type="gene ID" value="PgR029_g006"/>
</dbReference>
<name>A0A915B9A8_PARUN</name>
<keyword evidence="1" id="KW-1185">Reference proteome</keyword>
<evidence type="ECO:0000313" key="3">
    <source>
        <dbReference type="WBParaSite" id="PgR029_g006_t15"/>
    </source>
</evidence>
<evidence type="ECO:0000313" key="1">
    <source>
        <dbReference type="Proteomes" id="UP000887569"/>
    </source>
</evidence>